<evidence type="ECO:0000313" key="3">
    <source>
        <dbReference type="Proteomes" id="UP000193431"/>
    </source>
</evidence>
<protein>
    <submittedName>
        <fullName evidence="2">Uncharacterized protein</fullName>
    </submittedName>
</protein>
<keyword evidence="3" id="KW-1185">Reference proteome</keyword>
<dbReference type="AlphaFoldDB" id="A0A1W6MII1"/>
<organism evidence="2 3">
    <name type="scientific">Nonlabens spongiae</name>
    <dbReference type="NCBI Taxonomy" id="331648"/>
    <lineage>
        <taxon>Bacteria</taxon>
        <taxon>Pseudomonadati</taxon>
        <taxon>Bacteroidota</taxon>
        <taxon>Flavobacteriia</taxon>
        <taxon>Flavobacteriales</taxon>
        <taxon>Flavobacteriaceae</taxon>
        <taxon>Nonlabens</taxon>
    </lineage>
</organism>
<feature type="compositionally biased region" description="Basic and acidic residues" evidence="1">
    <location>
        <begin position="54"/>
        <end position="63"/>
    </location>
</feature>
<proteinExistence type="predicted"/>
<name>A0A1W6MII1_9FLAO</name>
<sequence length="146" mass="17049">MNNQRKIEQLEKSFIAIDEQLELFEKQHSSTIKNYLKSWQEELDALTERYKKSEKSAQQKYDETIGDSDPNDQNNIAYATHISGIDYLAHKKQEDIEEIKAKYSDFLDLFSKSTLIGLYSLNENFLSKICELSSQTFAKKNKAFTF</sequence>
<gene>
    <name evidence="2" type="ORF">BST97_04930</name>
</gene>
<dbReference type="EMBL" id="CP019344">
    <property type="protein sequence ID" value="ARN77377.1"/>
    <property type="molecule type" value="Genomic_DNA"/>
</dbReference>
<accession>A0A1W6MII1</accession>
<evidence type="ECO:0000256" key="1">
    <source>
        <dbReference type="SAM" id="MobiDB-lite"/>
    </source>
</evidence>
<dbReference type="Proteomes" id="UP000193431">
    <property type="component" value="Chromosome"/>
</dbReference>
<evidence type="ECO:0000313" key="2">
    <source>
        <dbReference type="EMBL" id="ARN77377.1"/>
    </source>
</evidence>
<feature type="region of interest" description="Disordered" evidence="1">
    <location>
        <begin position="54"/>
        <end position="73"/>
    </location>
</feature>
<reference evidence="2 3" key="1">
    <citation type="submission" date="2016-11" db="EMBL/GenBank/DDBJ databases">
        <title>Trade-off between light-utilization and light-protection in marine flavobacteria.</title>
        <authorList>
            <person name="Kumagai Y."/>
        </authorList>
    </citation>
    <scope>NUCLEOTIDE SEQUENCE [LARGE SCALE GENOMIC DNA]</scope>
    <source>
        <strain evidence="2 3">JCM 13191</strain>
    </source>
</reference>